<evidence type="ECO:0000256" key="1">
    <source>
        <dbReference type="ARBA" id="ARBA00022801"/>
    </source>
</evidence>
<keyword evidence="5" id="KW-1185">Reference proteome</keyword>
<dbReference type="Gene3D" id="3.40.50.300">
    <property type="entry name" value="P-loop containing nucleotide triphosphate hydrolases"/>
    <property type="match status" value="1"/>
</dbReference>
<evidence type="ECO:0000259" key="3">
    <source>
        <dbReference type="PROSITE" id="PS51194"/>
    </source>
</evidence>
<feature type="non-terminal residue" evidence="4">
    <location>
        <position position="80"/>
    </location>
</feature>
<reference evidence="4" key="1">
    <citation type="journal article" date="2022" name="G3 (Bethesda)">
        <title>High quality genome of the basidiomycete yeast Dioszegia hungarica PDD-24b-2 isolated from cloud water.</title>
        <authorList>
            <person name="Jarrige D."/>
            <person name="Haridas S."/>
            <person name="Bleykasten-Grosshans C."/>
            <person name="Joly M."/>
            <person name="Nadalig T."/>
            <person name="Sancelme M."/>
            <person name="Vuilleumier S."/>
            <person name="Grigoriev I.V."/>
            <person name="Amato P."/>
            <person name="Bringel F."/>
        </authorList>
    </citation>
    <scope>NUCLEOTIDE SEQUENCE</scope>
    <source>
        <strain evidence="4">PDD-24b-2</strain>
    </source>
</reference>
<feature type="domain" description="Helicase C-terminal" evidence="3">
    <location>
        <begin position="1"/>
        <end position="80"/>
    </location>
</feature>
<name>A0AA38H603_9TREE</name>
<dbReference type="AlphaFoldDB" id="A0AA38H603"/>
<feature type="non-terminal residue" evidence="4">
    <location>
        <position position="1"/>
    </location>
</feature>
<dbReference type="Proteomes" id="UP001164286">
    <property type="component" value="Unassembled WGS sequence"/>
</dbReference>
<dbReference type="Pfam" id="PF00271">
    <property type="entry name" value="Helicase_C"/>
    <property type="match status" value="1"/>
</dbReference>
<dbReference type="GeneID" id="77732903"/>
<evidence type="ECO:0000256" key="2">
    <source>
        <dbReference type="ARBA" id="ARBA00023242"/>
    </source>
</evidence>
<gene>
    <name evidence="4" type="ORF">MKK02DRAFT_7867</name>
</gene>
<dbReference type="GO" id="GO:0003677">
    <property type="term" value="F:DNA binding"/>
    <property type="evidence" value="ECO:0007669"/>
    <property type="project" value="TreeGrafter"/>
</dbReference>
<sequence length="80" mass="9113">VFLLTTRAGGVGINLFTADTVIIYDPDFNPHQDLQAIARAHRYGQQKPVLVFKLMVKDSVEEQIFFKGKKKMVLEHLVVQ</sequence>
<dbReference type="GO" id="GO:0005634">
    <property type="term" value="C:nucleus"/>
    <property type="evidence" value="ECO:0007669"/>
    <property type="project" value="TreeGrafter"/>
</dbReference>
<organism evidence="4 5">
    <name type="scientific">Dioszegia hungarica</name>
    <dbReference type="NCBI Taxonomy" id="4972"/>
    <lineage>
        <taxon>Eukaryota</taxon>
        <taxon>Fungi</taxon>
        <taxon>Dikarya</taxon>
        <taxon>Basidiomycota</taxon>
        <taxon>Agaricomycotina</taxon>
        <taxon>Tremellomycetes</taxon>
        <taxon>Tremellales</taxon>
        <taxon>Bulleribasidiaceae</taxon>
        <taxon>Dioszegia</taxon>
    </lineage>
</organism>
<dbReference type="InterPro" id="IPR027417">
    <property type="entry name" value="P-loop_NTPase"/>
</dbReference>
<dbReference type="GO" id="GO:0016887">
    <property type="term" value="F:ATP hydrolysis activity"/>
    <property type="evidence" value="ECO:0007669"/>
    <property type="project" value="TreeGrafter"/>
</dbReference>
<protein>
    <submittedName>
        <fullName evidence="4">P-loop containing nucleoside triphosphate hydrolase protein</fullName>
    </submittedName>
</protein>
<dbReference type="CDD" id="cd18793">
    <property type="entry name" value="SF2_C_SNF"/>
    <property type="match status" value="1"/>
</dbReference>
<dbReference type="SUPFAM" id="SSF52540">
    <property type="entry name" value="P-loop containing nucleoside triphosphate hydrolases"/>
    <property type="match status" value="1"/>
</dbReference>
<dbReference type="GO" id="GO:0042393">
    <property type="term" value="F:histone binding"/>
    <property type="evidence" value="ECO:0007669"/>
    <property type="project" value="TreeGrafter"/>
</dbReference>
<dbReference type="RefSeq" id="XP_052944460.1">
    <property type="nucleotide sequence ID" value="XM_053093698.1"/>
</dbReference>
<keyword evidence="2" id="KW-0539">Nucleus</keyword>
<evidence type="ECO:0000313" key="4">
    <source>
        <dbReference type="EMBL" id="KAI9634683.1"/>
    </source>
</evidence>
<accession>A0AA38H603</accession>
<proteinExistence type="predicted"/>
<dbReference type="GO" id="GO:0140658">
    <property type="term" value="F:ATP-dependent chromatin remodeler activity"/>
    <property type="evidence" value="ECO:0007669"/>
    <property type="project" value="TreeGrafter"/>
</dbReference>
<dbReference type="PROSITE" id="PS51194">
    <property type="entry name" value="HELICASE_CTER"/>
    <property type="match status" value="1"/>
</dbReference>
<dbReference type="GO" id="GO:0000785">
    <property type="term" value="C:chromatin"/>
    <property type="evidence" value="ECO:0007669"/>
    <property type="project" value="TreeGrafter"/>
</dbReference>
<comment type="caution">
    <text evidence="4">The sequence shown here is derived from an EMBL/GenBank/DDBJ whole genome shotgun (WGS) entry which is preliminary data.</text>
</comment>
<dbReference type="InterPro" id="IPR049730">
    <property type="entry name" value="SNF2/RAD54-like_C"/>
</dbReference>
<dbReference type="EMBL" id="JAKWFO010000006">
    <property type="protein sequence ID" value="KAI9634683.1"/>
    <property type="molecule type" value="Genomic_DNA"/>
</dbReference>
<dbReference type="InterPro" id="IPR001650">
    <property type="entry name" value="Helicase_C-like"/>
</dbReference>
<dbReference type="GO" id="GO:0003682">
    <property type="term" value="F:chromatin binding"/>
    <property type="evidence" value="ECO:0007669"/>
    <property type="project" value="TreeGrafter"/>
</dbReference>
<dbReference type="PANTHER" id="PTHR45623">
    <property type="entry name" value="CHROMODOMAIN-HELICASE-DNA-BINDING PROTEIN 3-RELATED-RELATED"/>
    <property type="match status" value="1"/>
</dbReference>
<evidence type="ECO:0000313" key="5">
    <source>
        <dbReference type="Proteomes" id="UP001164286"/>
    </source>
</evidence>
<keyword evidence="1 4" id="KW-0378">Hydrolase</keyword>
<dbReference type="PANTHER" id="PTHR45623:SF17">
    <property type="entry name" value="CHROMODOMAIN-HELICASE-DNA-BINDING PROTEIN 3-RELATED"/>
    <property type="match status" value="1"/>
</dbReference>